<accession>A0A4Y2HBG3</accession>
<evidence type="ECO:0000256" key="1">
    <source>
        <dbReference type="SAM" id="Phobius"/>
    </source>
</evidence>
<dbReference type="EMBL" id="BGPR01102302">
    <property type="protein sequence ID" value="GBM62633.1"/>
    <property type="molecule type" value="Genomic_DNA"/>
</dbReference>
<keyword evidence="1" id="KW-1133">Transmembrane helix</keyword>
<sequence>MPFMGRFCVSVFAGMNHCEMVLETNTCGAVRLFAQESNEAFLQSRQIEIRDDLKSWLWGTNHGCNECCSLLCVSWFGSRNVNKMLRLAPLSYCVFCGVFFLILYEVWFGCVFAVLLVLLQLENLSLRGMEAEWSRLVT</sequence>
<gene>
    <name evidence="2" type="ORF">AVEN_54324_1</name>
</gene>
<evidence type="ECO:0000313" key="3">
    <source>
        <dbReference type="Proteomes" id="UP000499080"/>
    </source>
</evidence>
<protein>
    <submittedName>
        <fullName evidence="2">Uncharacterized protein</fullName>
    </submittedName>
</protein>
<keyword evidence="1" id="KW-0812">Transmembrane</keyword>
<reference evidence="2 3" key="1">
    <citation type="journal article" date="2019" name="Sci. Rep.">
        <title>Orb-weaving spider Araneus ventricosus genome elucidates the spidroin gene catalogue.</title>
        <authorList>
            <person name="Kono N."/>
            <person name="Nakamura H."/>
            <person name="Ohtoshi R."/>
            <person name="Moran D.A.P."/>
            <person name="Shinohara A."/>
            <person name="Yoshida Y."/>
            <person name="Fujiwara M."/>
            <person name="Mori M."/>
            <person name="Tomita M."/>
            <person name="Arakawa K."/>
        </authorList>
    </citation>
    <scope>NUCLEOTIDE SEQUENCE [LARGE SCALE GENOMIC DNA]</scope>
</reference>
<organism evidence="2 3">
    <name type="scientific">Araneus ventricosus</name>
    <name type="common">Orbweaver spider</name>
    <name type="synonym">Epeira ventricosa</name>
    <dbReference type="NCBI Taxonomy" id="182803"/>
    <lineage>
        <taxon>Eukaryota</taxon>
        <taxon>Metazoa</taxon>
        <taxon>Ecdysozoa</taxon>
        <taxon>Arthropoda</taxon>
        <taxon>Chelicerata</taxon>
        <taxon>Arachnida</taxon>
        <taxon>Araneae</taxon>
        <taxon>Araneomorphae</taxon>
        <taxon>Entelegynae</taxon>
        <taxon>Araneoidea</taxon>
        <taxon>Araneidae</taxon>
        <taxon>Araneus</taxon>
    </lineage>
</organism>
<proteinExistence type="predicted"/>
<dbReference type="Proteomes" id="UP000499080">
    <property type="component" value="Unassembled WGS sequence"/>
</dbReference>
<dbReference type="AlphaFoldDB" id="A0A4Y2HBG3"/>
<keyword evidence="1" id="KW-0472">Membrane</keyword>
<evidence type="ECO:0000313" key="2">
    <source>
        <dbReference type="EMBL" id="GBM62633.1"/>
    </source>
</evidence>
<keyword evidence="3" id="KW-1185">Reference proteome</keyword>
<comment type="caution">
    <text evidence="2">The sequence shown here is derived from an EMBL/GenBank/DDBJ whole genome shotgun (WGS) entry which is preliminary data.</text>
</comment>
<feature type="transmembrane region" description="Helical" evidence="1">
    <location>
        <begin position="92"/>
        <end position="119"/>
    </location>
</feature>
<name>A0A4Y2HBG3_ARAVE</name>